<evidence type="ECO:0000256" key="4">
    <source>
        <dbReference type="ARBA" id="ARBA00022691"/>
    </source>
</evidence>
<accession>A0AAD7UEP6</accession>
<evidence type="ECO:0000313" key="7">
    <source>
        <dbReference type="EMBL" id="KAJ8602472.1"/>
    </source>
</evidence>
<dbReference type="PROSITE" id="PS51682">
    <property type="entry name" value="SAM_OMT_I"/>
    <property type="match status" value="1"/>
</dbReference>
<dbReference type="EC" id="2.1.1.6" evidence="1"/>
<dbReference type="PANTHER" id="PTHR43836:SF2">
    <property type="entry name" value="CATECHOL O-METHYLTRANSFERASE 1-RELATED"/>
    <property type="match status" value="1"/>
</dbReference>
<dbReference type="AlphaFoldDB" id="A0AAD7UEP6"/>
<keyword evidence="2" id="KW-0489">Methyltransferase</keyword>
<evidence type="ECO:0000256" key="2">
    <source>
        <dbReference type="ARBA" id="ARBA00022603"/>
    </source>
</evidence>
<dbReference type="GO" id="GO:0032259">
    <property type="term" value="P:methylation"/>
    <property type="evidence" value="ECO:0007669"/>
    <property type="project" value="UniProtKB-KW"/>
</dbReference>
<evidence type="ECO:0000256" key="3">
    <source>
        <dbReference type="ARBA" id="ARBA00022679"/>
    </source>
</evidence>
<evidence type="ECO:0000313" key="8">
    <source>
        <dbReference type="Proteomes" id="UP001230188"/>
    </source>
</evidence>
<dbReference type="Pfam" id="PF01596">
    <property type="entry name" value="Methyltransf_3"/>
    <property type="match status" value="1"/>
</dbReference>
<dbReference type="SUPFAM" id="SSF53335">
    <property type="entry name" value="S-adenosyl-L-methionine-dependent methyltransferases"/>
    <property type="match status" value="1"/>
</dbReference>
<comment type="caution">
    <text evidence="7">The sequence shown here is derived from an EMBL/GenBank/DDBJ whole genome shotgun (WGS) entry which is preliminary data.</text>
</comment>
<keyword evidence="5" id="KW-0128">Catecholamine metabolism</keyword>
<sequence length="253" mass="27305">MDLFDGEDDDDDDARPANCGVLVFHDGTEEALLATIESTVGSVAKDPELVLRAVDDFCERRHWMMNVGPEKGKILLSAVAGVKSRGRPICVCELGVYVGYSAVLVGKALGPDDRFLGVEIDPRACEWARRVVRLAGLEHRIEICCADASTLAAQIERRAWPAIDVLFIDHDKAAYLRDLRAVEAKLASPGGVVVADNVLSFDGGASMRDYLAYVRGGDATTSPFVESVFYPASVEYSGGGPDMEDGVEVSVHR</sequence>
<protein>
    <recommendedName>
        <fullName evidence="1">catechol O-methyltransferase</fullName>
        <ecNumber evidence="1">2.1.1.6</ecNumber>
    </recommendedName>
</protein>
<gene>
    <name evidence="7" type="ORF">CTAYLR_001195</name>
</gene>
<keyword evidence="4" id="KW-0949">S-adenosyl-L-methionine</keyword>
<proteinExistence type="inferred from homology"/>
<dbReference type="Gene3D" id="3.40.50.150">
    <property type="entry name" value="Vaccinia Virus protein VP39"/>
    <property type="match status" value="1"/>
</dbReference>
<keyword evidence="8" id="KW-1185">Reference proteome</keyword>
<keyword evidence="3" id="KW-0808">Transferase</keyword>
<comment type="similarity">
    <text evidence="6">Belongs to the class I-like SAM-binding methyltransferase superfamily. Cation-dependent O-methyltransferase family.</text>
</comment>
<dbReference type="GO" id="GO:0016206">
    <property type="term" value="F:catechol O-methyltransferase activity"/>
    <property type="evidence" value="ECO:0007669"/>
    <property type="project" value="UniProtKB-EC"/>
</dbReference>
<dbReference type="InterPro" id="IPR029063">
    <property type="entry name" value="SAM-dependent_MTases_sf"/>
</dbReference>
<dbReference type="EMBL" id="JAQMWT010000379">
    <property type="protein sequence ID" value="KAJ8602472.1"/>
    <property type="molecule type" value="Genomic_DNA"/>
</dbReference>
<reference evidence="7" key="1">
    <citation type="submission" date="2023-01" db="EMBL/GenBank/DDBJ databases">
        <title>Metagenome sequencing of chrysophaentin producing Chrysophaeum taylorii.</title>
        <authorList>
            <person name="Davison J."/>
            <person name="Bewley C."/>
        </authorList>
    </citation>
    <scope>NUCLEOTIDE SEQUENCE</scope>
    <source>
        <strain evidence="7">NIES-1699</strain>
    </source>
</reference>
<dbReference type="PANTHER" id="PTHR43836">
    <property type="entry name" value="CATECHOL O-METHYLTRANSFERASE 1-RELATED"/>
    <property type="match status" value="1"/>
</dbReference>
<dbReference type="Proteomes" id="UP001230188">
    <property type="component" value="Unassembled WGS sequence"/>
</dbReference>
<name>A0AAD7UEP6_9STRA</name>
<evidence type="ECO:0000256" key="1">
    <source>
        <dbReference type="ARBA" id="ARBA00012880"/>
    </source>
</evidence>
<dbReference type="GO" id="GO:0006584">
    <property type="term" value="P:catecholamine metabolic process"/>
    <property type="evidence" value="ECO:0007669"/>
    <property type="project" value="UniProtKB-KW"/>
</dbReference>
<dbReference type="CDD" id="cd02440">
    <property type="entry name" value="AdoMet_MTases"/>
    <property type="match status" value="1"/>
</dbReference>
<evidence type="ECO:0000256" key="5">
    <source>
        <dbReference type="ARBA" id="ARBA00022939"/>
    </source>
</evidence>
<evidence type="ECO:0000256" key="6">
    <source>
        <dbReference type="ARBA" id="ARBA00023453"/>
    </source>
</evidence>
<organism evidence="7 8">
    <name type="scientific">Chrysophaeum taylorii</name>
    <dbReference type="NCBI Taxonomy" id="2483200"/>
    <lineage>
        <taxon>Eukaryota</taxon>
        <taxon>Sar</taxon>
        <taxon>Stramenopiles</taxon>
        <taxon>Ochrophyta</taxon>
        <taxon>Pelagophyceae</taxon>
        <taxon>Pelagomonadales</taxon>
        <taxon>Pelagomonadaceae</taxon>
        <taxon>Chrysophaeum</taxon>
    </lineage>
</organism>
<dbReference type="InterPro" id="IPR002935">
    <property type="entry name" value="SAM_O-MeTrfase"/>
</dbReference>